<sequence length="168" mass="18501">MYKKSMLLLFALIASALFASSAFALGSGAQVKNFTLKDLSGKNVSLDQYKGKVVVLNFWATWCPPCRNEMPEFDEMNKEFKKSGGAVLLAVNMTDGRRETKSKVESFMKDAGYTMTVLLDSNQELAEYFGIRYIPSTFVINGEGKLTGQIQGGTTKAAVLKLVEEAKK</sequence>
<dbReference type="InterPro" id="IPR036249">
    <property type="entry name" value="Thioredoxin-like_sf"/>
</dbReference>
<dbReference type="Gene3D" id="3.40.30.10">
    <property type="entry name" value="Glutaredoxin"/>
    <property type="match status" value="1"/>
</dbReference>
<accession>A0A645AKZ3</accession>
<reference evidence="2" key="1">
    <citation type="submission" date="2019-08" db="EMBL/GenBank/DDBJ databases">
        <authorList>
            <person name="Kucharzyk K."/>
            <person name="Murdoch R.W."/>
            <person name="Higgins S."/>
            <person name="Loffler F."/>
        </authorList>
    </citation>
    <scope>NUCLEOTIDE SEQUENCE</scope>
</reference>
<dbReference type="Pfam" id="PF00578">
    <property type="entry name" value="AhpC-TSA"/>
    <property type="match status" value="1"/>
</dbReference>
<dbReference type="GO" id="GO:0016209">
    <property type="term" value="F:antioxidant activity"/>
    <property type="evidence" value="ECO:0007669"/>
    <property type="project" value="InterPro"/>
</dbReference>
<comment type="caution">
    <text evidence="2">The sequence shown here is derived from an EMBL/GenBank/DDBJ whole genome shotgun (WGS) entry which is preliminary data.</text>
</comment>
<proteinExistence type="predicted"/>
<dbReference type="SUPFAM" id="SSF52833">
    <property type="entry name" value="Thioredoxin-like"/>
    <property type="match status" value="1"/>
</dbReference>
<protein>
    <submittedName>
        <fullName evidence="2">Thiol-disulfide oxidoreductase ResA</fullName>
    </submittedName>
</protein>
<dbReference type="PROSITE" id="PS51352">
    <property type="entry name" value="THIOREDOXIN_2"/>
    <property type="match status" value="1"/>
</dbReference>
<dbReference type="EMBL" id="VSSQ01014498">
    <property type="protein sequence ID" value="MPM53780.1"/>
    <property type="molecule type" value="Genomic_DNA"/>
</dbReference>
<dbReference type="AlphaFoldDB" id="A0A645AKZ3"/>
<evidence type="ECO:0000313" key="2">
    <source>
        <dbReference type="EMBL" id="MPM53780.1"/>
    </source>
</evidence>
<name>A0A645AKZ3_9ZZZZ</name>
<dbReference type="InterPro" id="IPR050553">
    <property type="entry name" value="Thioredoxin_ResA/DsbE_sf"/>
</dbReference>
<evidence type="ECO:0000259" key="1">
    <source>
        <dbReference type="PROSITE" id="PS51352"/>
    </source>
</evidence>
<dbReference type="InterPro" id="IPR017937">
    <property type="entry name" value="Thioredoxin_CS"/>
</dbReference>
<dbReference type="PANTHER" id="PTHR42852:SF17">
    <property type="entry name" value="THIOREDOXIN-LIKE PROTEIN HI_1115"/>
    <property type="match status" value="1"/>
</dbReference>
<feature type="domain" description="Thioredoxin" evidence="1">
    <location>
        <begin position="25"/>
        <end position="168"/>
    </location>
</feature>
<gene>
    <name evidence="2" type="primary">resA_94</name>
    <name evidence="2" type="ORF">SDC9_100549</name>
</gene>
<dbReference type="PROSITE" id="PS00194">
    <property type="entry name" value="THIOREDOXIN_1"/>
    <property type="match status" value="1"/>
</dbReference>
<dbReference type="PANTHER" id="PTHR42852">
    <property type="entry name" value="THIOL:DISULFIDE INTERCHANGE PROTEIN DSBE"/>
    <property type="match status" value="1"/>
</dbReference>
<organism evidence="2">
    <name type="scientific">bioreactor metagenome</name>
    <dbReference type="NCBI Taxonomy" id="1076179"/>
    <lineage>
        <taxon>unclassified sequences</taxon>
        <taxon>metagenomes</taxon>
        <taxon>ecological metagenomes</taxon>
    </lineage>
</organism>
<dbReference type="GO" id="GO:0016491">
    <property type="term" value="F:oxidoreductase activity"/>
    <property type="evidence" value="ECO:0007669"/>
    <property type="project" value="InterPro"/>
</dbReference>
<dbReference type="InterPro" id="IPR013766">
    <property type="entry name" value="Thioredoxin_domain"/>
</dbReference>
<dbReference type="CDD" id="cd02966">
    <property type="entry name" value="TlpA_like_family"/>
    <property type="match status" value="1"/>
</dbReference>
<dbReference type="InterPro" id="IPR000866">
    <property type="entry name" value="AhpC/TSA"/>
</dbReference>